<keyword evidence="2" id="KW-1185">Reference proteome</keyword>
<dbReference type="EMBL" id="BSDI01000074">
    <property type="protein sequence ID" value="GLI02988.1"/>
    <property type="molecule type" value="Genomic_DNA"/>
</dbReference>
<comment type="caution">
    <text evidence="1">The sequence shown here is derived from an EMBL/GenBank/DDBJ whole genome shotgun (WGS) entry which is preliminary data.</text>
</comment>
<dbReference type="Proteomes" id="UP001144280">
    <property type="component" value="Unassembled WGS sequence"/>
</dbReference>
<dbReference type="RefSeq" id="WP_281904847.1">
    <property type="nucleotide sequence ID" value="NZ_BSDI01000074.1"/>
</dbReference>
<sequence length="194" mass="20385">MPTPPASNADGFAGSGIDRPSLAAAQAPAPTLWHAEPPPATAALSPGLAGRLLDHLTDTGDIVLDIDDDTVLARAAAEAGRRHHGLRGRHDLLNNRHYTGTAHLVFLRWPQPPADTRLLLAGCRALLIPTGHLVIAVSGPSIERRVHLHALTGAAEHLGMPQPRHVAVTDINPLDEATPHTDLLIFTTSGGGRA</sequence>
<evidence type="ECO:0000313" key="1">
    <source>
        <dbReference type="EMBL" id="GLI02988.1"/>
    </source>
</evidence>
<gene>
    <name evidence="1" type="ORF">Pa4123_82660</name>
</gene>
<organism evidence="1 2">
    <name type="scientific">Phytohabitans aurantiacus</name>
    <dbReference type="NCBI Taxonomy" id="3016789"/>
    <lineage>
        <taxon>Bacteria</taxon>
        <taxon>Bacillati</taxon>
        <taxon>Actinomycetota</taxon>
        <taxon>Actinomycetes</taxon>
        <taxon>Micromonosporales</taxon>
        <taxon>Micromonosporaceae</taxon>
    </lineage>
</organism>
<protein>
    <submittedName>
        <fullName evidence="1">Uncharacterized protein</fullName>
    </submittedName>
</protein>
<proteinExistence type="predicted"/>
<name>A0ABQ5R9V2_9ACTN</name>
<accession>A0ABQ5R9V2</accession>
<evidence type="ECO:0000313" key="2">
    <source>
        <dbReference type="Proteomes" id="UP001144280"/>
    </source>
</evidence>
<reference evidence="1" key="1">
    <citation type="submission" date="2022-12" db="EMBL/GenBank/DDBJ databases">
        <title>New Phytohabitans aurantiacus sp. RD004123 nov., an actinomycete isolated from soil.</title>
        <authorList>
            <person name="Triningsih D.W."/>
            <person name="Harunari E."/>
            <person name="Igarashi Y."/>
        </authorList>
    </citation>
    <scope>NUCLEOTIDE SEQUENCE</scope>
    <source>
        <strain evidence="1">RD004123</strain>
    </source>
</reference>